<comment type="similarity">
    <text evidence="1">Belongs to the RMD1/sif2 family.</text>
</comment>
<evidence type="ECO:0000256" key="3">
    <source>
        <dbReference type="SAM" id="Phobius"/>
    </source>
</evidence>
<evidence type="ECO:0000256" key="1">
    <source>
        <dbReference type="ARBA" id="ARBA00008306"/>
    </source>
</evidence>
<keyword evidence="3" id="KW-0812">Transmembrane</keyword>
<feature type="region of interest" description="Disordered" evidence="2">
    <location>
        <begin position="1"/>
        <end position="187"/>
    </location>
</feature>
<evidence type="ECO:0000256" key="2">
    <source>
        <dbReference type="SAM" id="MobiDB-lite"/>
    </source>
</evidence>
<sequence>MAPPPPPPPLPKRRPTVLVTDARDQQPAPRSALQRRTTTPTISNLRSSNPNPNAPQQTAPSRVRFVSVDQVLRNTSEIPSGQTRSNPLSHLHRARNPSIPSSSRTGPVDPRRAVDQSRVLPLRSSKVSEKLVFLPEAPSEPRQPRWDYVDEEDEGPLRDDEETESPEEADEQPPLPPKKSYAERLPKARRAEKFARVTAYCTADGYRLAAASKFLKDHHNARTKLYDECLYVAYHLPILPGGGGYRVKSSPALKSPGGKNVLDAEIERCEAQNYHEGYFAEFGERRYSADGDAEGEGEGEPDVKTPVDERMDNAPDNANHDIDDDQTQSAAAENTSETTPLNPSTNDDINIDGDVDVDTTGTTTDTVSNTNEPLSPLQSPPPLLLQSPPTTPMKLPAQMDIAEMFIFSYGVVVFWNFTEHQEKDILADLTFAGDRGAVKLITGPLGEDDFESEEFNFEYSSKTRSPRIYNDMITLHSPNLLIKLTISHALAQSTKLCRFEERMSLTMSSVHHIPRTLALTGNLGLSRSDVIKLSGRLFRLRVDVNLSSNVLDVPEFFWDEPQLHPLYNAVREYLEIHQRVAVLNTRCGVFLDLAEILTDGIADKNMSRITWIIICLILLSIVVTVAEVTIRFSILRAKAGGREPGFSRVC</sequence>
<dbReference type="PANTHER" id="PTHR16255:SF4">
    <property type="entry name" value="SPORULATION PROTEIN RMD8"/>
    <property type="match status" value="1"/>
</dbReference>
<keyword evidence="3" id="KW-1133">Transmembrane helix</keyword>
<dbReference type="FunCoup" id="A0A4V3SHV0">
    <property type="interactions" value="185"/>
</dbReference>
<evidence type="ECO:0000313" key="5">
    <source>
        <dbReference type="EMBL" id="TGZ77664.1"/>
    </source>
</evidence>
<dbReference type="EMBL" id="ML220150">
    <property type="protein sequence ID" value="TGZ77664.1"/>
    <property type="molecule type" value="Genomic_DNA"/>
</dbReference>
<evidence type="ECO:0000259" key="4">
    <source>
        <dbReference type="Pfam" id="PF02582"/>
    </source>
</evidence>
<gene>
    <name evidence="5" type="ORF">EX30DRAFT_360049</name>
</gene>
<evidence type="ECO:0000313" key="6">
    <source>
        <dbReference type="Proteomes" id="UP000298138"/>
    </source>
</evidence>
<feature type="compositionally biased region" description="Acidic residues" evidence="2">
    <location>
        <begin position="291"/>
        <end position="300"/>
    </location>
</feature>
<keyword evidence="3" id="KW-0472">Membrane</keyword>
<accession>A0A4V3SHV0</accession>
<dbReference type="OrthoDB" id="18302at2759"/>
<organism evidence="5 6">
    <name type="scientific">Ascodesmis nigricans</name>
    <dbReference type="NCBI Taxonomy" id="341454"/>
    <lineage>
        <taxon>Eukaryota</taxon>
        <taxon>Fungi</taxon>
        <taxon>Dikarya</taxon>
        <taxon>Ascomycota</taxon>
        <taxon>Pezizomycotina</taxon>
        <taxon>Pezizomycetes</taxon>
        <taxon>Pezizales</taxon>
        <taxon>Ascodesmidaceae</taxon>
        <taxon>Ascodesmis</taxon>
    </lineage>
</organism>
<feature type="compositionally biased region" description="Low complexity" evidence="2">
    <location>
        <begin position="47"/>
        <end position="61"/>
    </location>
</feature>
<feature type="compositionally biased region" description="Polar residues" evidence="2">
    <location>
        <begin position="327"/>
        <end position="344"/>
    </location>
</feature>
<feature type="domain" description="DUF155" evidence="4">
    <location>
        <begin position="404"/>
        <end position="584"/>
    </location>
</feature>
<feature type="compositionally biased region" description="Basic and acidic residues" evidence="2">
    <location>
        <begin position="301"/>
        <end position="321"/>
    </location>
</feature>
<protein>
    <submittedName>
        <fullName evidence="5">DUF155-domain-containing protein</fullName>
    </submittedName>
</protein>
<feature type="compositionally biased region" description="Polar residues" evidence="2">
    <location>
        <begin position="72"/>
        <end position="88"/>
    </location>
</feature>
<feature type="transmembrane region" description="Helical" evidence="3">
    <location>
        <begin position="609"/>
        <end position="630"/>
    </location>
</feature>
<proteinExistence type="inferred from homology"/>
<dbReference type="InParanoid" id="A0A4V3SHV0"/>
<dbReference type="Proteomes" id="UP000298138">
    <property type="component" value="Unassembled WGS sequence"/>
</dbReference>
<dbReference type="AlphaFoldDB" id="A0A4V3SHV0"/>
<name>A0A4V3SHV0_9PEZI</name>
<dbReference type="InterPro" id="IPR003734">
    <property type="entry name" value="DUF155"/>
</dbReference>
<dbReference type="InterPro" id="IPR051624">
    <property type="entry name" value="RMD1/Sad1-interacting"/>
</dbReference>
<feature type="compositionally biased region" description="Acidic residues" evidence="2">
    <location>
        <begin position="149"/>
        <end position="171"/>
    </location>
</feature>
<feature type="compositionally biased region" description="Pro residues" evidence="2">
    <location>
        <begin position="1"/>
        <end position="10"/>
    </location>
</feature>
<dbReference type="GO" id="GO:0005739">
    <property type="term" value="C:mitochondrion"/>
    <property type="evidence" value="ECO:0007669"/>
    <property type="project" value="UniProtKB-ARBA"/>
</dbReference>
<feature type="region of interest" description="Disordered" evidence="2">
    <location>
        <begin position="289"/>
        <end position="390"/>
    </location>
</feature>
<dbReference type="Pfam" id="PF02582">
    <property type="entry name" value="DUF155"/>
    <property type="match status" value="1"/>
</dbReference>
<reference evidence="5 6" key="1">
    <citation type="submission" date="2019-04" db="EMBL/GenBank/DDBJ databases">
        <title>Comparative genomics and transcriptomics to analyze fruiting body development in filamentous ascomycetes.</title>
        <authorList>
            <consortium name="DOE Joint Genome Institute"/>
            <person name="Lutkenhaus R."/>
            <person name="Traeger S."/>
            <person name="Breuer J."/>
            <person name="Kuo A."/>
            <person name="Lipzen A."/>
            <person name="Pangilinan J."/>
            <person name="Dilworth D."/>
            <person name="Sandor L."/>
            <person name="Poggeler S."/>
            <person name="Barry K."/>
            <person name="Grigoriev I.V."/>
            <person name="Nowrousian M."/>
        </authorList>
    </citation>
    <scope>NUCLEOTIDE SEQUENCE [LARGE SCALE GENOMIC DNA]</scope>
    <source>
        <strain evidence="5 6">CBS 389.68</strain>
    </source>
</reference>
<feature type="compositionally biased region" description="Polar residues" evidence="2">
    <location>
        <begin position="34"/>
        <end position="46"/>
    </location>
</feature>
<keyword evidence="6" id="KW-1185">Reference proteome</keyword>
<dbReference type="PANTHER" id="PTHR16255">
    <property type="entry name" value="REQUIRED FOR MEIOTIC NUCLEAR DIVISION PROTEIN 1 HOMOLOG"/>
    <property type="match status" value="1"/>
</dbReference>